<evidence type="ECO:0008006" key="3">
    <source>
        <dbReference type="Google" id="ProtNLM"/>
    </source>
</evidence>
<dbReference type="AlphaFoldDB" id="A0AA36G5V5"/>
<proteinExistence type="predicted"/>
<evidence type="ECO:0000313" key="1">
    <source>
        <dbReference type="EMBL" id="CAJ0580519.1"/>
    </source>
</evidence>
<dbReference type="PANTHER" id="PTHR47237:SF1">
    <property type="entry name" value="SLL0310 PROTEIN"/>
    <property type="match status" value="1"/>
</dbReference>
<accession>A0AA36G5V5</accession>
<dbReference type="Gene3D" id="3.40.630.90">
    <property type="match status" value="1"/>
</dbReference>
<feature type="non-terminal residue" evidence="1">
    <location>
        <position position="1"/>
    </location>
</feature>
<dbReference type="EMBL" id="CATQJA010002659">
    <property type="protein sequence ID" value="CAJ0580519.1"/>
    <property type="molecule type" value="Genomic_DNA"/>
</dbReference>
<comment type="caution">
    <text evidence="1">The sequence shown here is derived from an EMBL/GenBank/DDBJ whole genome shotgun (WGS) entry which is preliminary data.</text>
</comment>
<protein>
    <recommendedName>
        <fullName evidence="3">N-acetyltransferase domain-containing protein</fullName>
    </recommendedName>
</protein>
<reference evidence="1" key="1">
    <citation type="submission" date="2023-06" db="EMBL/GenBank/DDBJ databases">
        <authorList>
            <person name="Delattre M."/>
        </authorList>
    </citation>
    <scope>NUCLEOTIDE SEQUENCE</scope>
    <source>
        <strain evidence="1">AF72</strain>
    </source>
</reference>
<sequence>MLPEPPIFKETHIDGFGDVEFLDGPTEKLWKQWYDQIAAEGWSSDDVSMRTTTPILPSTRCVFARRKDTGDFLGTVTWNEYDGYTFIGIFLVLAEMRGKASKALEPRLVSQLTPEEFEKLLEFDRFVTGRDRSQFLRLHYGLEVTEGAVLFGDDRKVVAVASVGPTDRPEDHNWKVAPIYANNLETAATLAIIVANWAGAQDEKARILLPILDDTRGAEELATVLKKHIVPHVVGITLYNGDYSNPIRLEHLYVPHNNSGHFDA</sequence>
<name>A0AA36G5V5_9BILA</name>
<dbReference type="Proteomes" id="UP001177023">
    <property type="component" value="Unassembled WGS sequence"/>
</dbReference>
<dbReference type="InterPro" id="IPR052729">
    <property type="entry name" value="Acyl/Acetyltrans_Enzymes"/>
</dbReference>
<organism evidence="1 2">
    <name type="scientific">Mesorhabditis spiculigera</name>
    <dbReference type="NCBI Taxonomy" id="96644"/>
    <lineage>
        <taxon>Eukaryota</taxon>
        <taxon>Metazoa</taxon>
        <taxon>Ecdysozoa</taxon>
        <taxon>Nematoda</taxon>
        <taxon>Chromadorea</taxon>
        <taxon>Rhabditida</taxon>
        <taxon>Rhabditina</taxon>
        <taxon>Rhabditomorpha</taxon>
        <taxon>Rhabditoidea</taxon>
        <taxon>Rhabditidae</taxon>
        <taxon>Mesorhabditinae</taxon>
        <taxon>Mesorhabditis</taxon>
    </lineage>
</organism>
<gene>
    <name evidence="1" type="ORF">MSPICULIGERA_LOCUS18717</name>
</gene>
<evidence type="ECO:0000313" key="2">
    <source>
        <dbReference type="Proteomes" id="UP001177023"/>
    </source>
</evidence>
<dbReference type="PANTHER" id="PTHR47237">
    <property type="entry name" value="SLL0310 PROTEIN"/>
    <property type="match status" value="1"/>
</dbReference>
<keyword evidence="2" id="KW-1185">Reference proteome</keyword>